<proteinExistence type="predicted"/>
<name>A0A9P6NJ85_9BASI</name>
<evidence type="ECO:0000313" key="2">
    <source>
        <dbReference type="Proteomes" id="UP000886653"/>
    </source>
</evidence>
<evidence type="ECO:0000313" key="1">
    <source>
        <dbReference type="EMBL" id="KAG0145023.1"/>
    </source>
</evidence>
<gene>
    <name evidence="1" type="ORF">CROQUDRAFT_94361</name>
</gene>
<reference evidence="1" key="1">
    <citation type="submission" date="2013-11" db="EMBL/GenBank/DDBJ databases">
        <title>Genome sequence of the fusiform rust pathogen reveals effectors for host alternation and coevolution with pine.</title>
        <authorList>
            <consortium name="DOE Joint Genome Institute"/>
            <person name="Smith K."/>
            <person name="Pendleton A."/>
            <person name="Kubisiak T."/>
            <person name="Anderson C."/>
            <person name="Salamov A."/>
            <person name="Aerts A."/>
            <person name="Riley R."/>
            <person name="Clum A."/>
            <person name="Lindquist E."/>
            <person name="Ence D."/>
            <person name="Campbell M."/>
            <person name="Kronenberg Z."/>
            <person name="Feau N."/>
            <person name="Dhillon B."/>
            <person name="Hamelin R."/>
            <person name="Burleigh J."/>
            <person name="Smith J."/>
            <person name="Yandell M."/>
            <person name="Nelson C."/>
            <person name="Grigoriev I."/>
            <person name="Davis J."/>
        </authorList>
    </citation>
    <scope>NUCLEOTIDE SEQUENCE</scope>
    <source>
        <strain evidence="1">G11</strain>
    </source>
</reference>
<sequence>MVAGWDLCGGLPRGSAAFQQADLLSAFQLAGPRLHRQQKLLGQGCPRCSRTIGQQVWRLVHPSHVPKRRQPVAGSIAQALPALAGDGSEFEAGGACPLCLSLIVTHILA</sequence>
<keyword evidence="2" id="KW-1185">Reference proteome</keyword>
<dbReference type="AlphaFoldDB" id="A0A9P6NJ85"/>
<dbReference type="Proteomes" id="UP000886653">
    <property type="component" value="Unassembled WGS sequence"/>
</dbReference>
<protein>
    <submittedName>
        <fullName evidence="1">Uncharacterized protein</fullName>
    </submittedName>
</protein>
<organism evidence="1 2">
    <name type="scientific">Cronartium quercuum f. sp. fusiforme G11</name>
    <dbReference type="NCBI Taxonomy" id="708437"/>
    <lineage>
        <taxon>Eukaryota</taxon>
        <taxon>Fungi</taxon>
        <taxon>Dikarya</taxon>
        <taxon>Basidiomycota</taxon>
        <taxon>Pucciniomycotina</taxon>
        <taxon>Pucciniomycetes</taxon>
        <taxon>Pucciniales</taxon>
        <taxon>Coleosporiaceae</taxon>
        <taxon>Cronartium</taxon>
    </lineage>
</organism>
<comment type="caution">
    <text evidence="1">The sequence shown here is derived from an EMBL/GenBank/DDBJ whole genome shotgun (WGS) entry which is preliminary data.</text>
</comment>
<dbReference type="EMBL" id="MU167284">
    <property type="protein sequence ID" value="KAG0145023.1"/>
    <property type="molecule type" value="Genomic_DNA"/>
</dbReference>
<accession>A0A9P6NJ85</accession>